<dbReference type="Proteomes" id="UP000691718">
    <property type="component" value="Unassembled WGS sequence"/>
</dbReference>
<evidence type="ECO:0000256" key="1">
    <source>
        <dbReference type="ARBA" id="ARBA00022723"/>
    </source>
</evidence>
<dbReference type="AlphaFoldDB" id="A0A8S3XCY8"/>
<dbReference type="EMBL" id="CAJQZP010001125">
    <property type="protein sequence ID" value="CAG5018049.1"/>
    <property type="molecule type" value="Genomic_DNA"/>
</dbReference>
<accession>A0A8S3XCY8</accession>
<keyword evidence="3" id="KW-0862">Zinc</keyword>
<name>A0A8S3XCY8_PARAO</name>
<keyword evidence="6" id="KW-1185">Reference proteome</keyword>
<feature type="domain" description="PHD-type" evidence="4">
    <location>
        <begin position="14"/>
        <end position="57"/>
    </location>
</feature>
<dbReference type="Pfam" id="PF00628">
    <property type="entry name" value="PHD"/>
    <property type="match status" value="1"/>
</dbReference>
<evidence type="ECO:0000313" key="6">
    <source>
        <dbReference type="Proteomes" id="UP000691718"/>
    </source>
</evidence>
<dbReference type="InterPro" id="IPR019787">
    <property type="entry name" value="Znf_PHD-finger"/>
</dbReference>
<keyword evidence="1" id="KW-0479">Metal-binding</keyword>
<gene>
    <name evidence="5" type="ORF">PAPOLLO_LOCUS16786</name>
</gene>
<reference evidence="5" key="1">
    <citation type="submission" date="2021-04" db="EMBL/GenBank/DDBJ databases">
        <authorList>
            <person name="Tunstrom K."/>
        </authorList>
    </citation>
    <scope>NUCLEOTIDE SEQUENCE</scope>
</reference>
<evidence type="ECO:0000256" key="2">
    <source>
        <dbReference type="ARBA" id="ARBA00022771"/>
    </source>
</evidence>
<dbReference type="CDD" id="cd15489">
    <property type="entry name" value="PHD_SF"/>
    <property type="match status" value="1"/>
</dbReference>
<dbReference type="GO" id="GO:0008270">
    <property type="term" value="F:zinc ion binding"/>
    <property type="evidence" value="ECO:0007669"/>
    <property type="project" value="UniProtKB-KW"/>
</dbReference>
<proteinExistence type="predicted"/>
<comment type="caution">
    <text evidence="5">The sequence shown here is derived from an EMBL/GenBank/DDBJ whole genome shotgun (WGS) entry which is preliminary data.</text>
</comment>
<evidence type="ECO:0000256" key="3">
    <source>
        <dbReference type="ARBA" id="ARBA00022833"/>
    </source>
</evidence>
<sequence>MAAKGHKNLVWGCCSIGLQDQNYMQCTECTKLYHFECLSIPSNEDDPTTSTWLCPQCHGTQKLGNNDNTPVRYNPNITVRKRQALNSPPKASDERPITRDEMQEIIKDIVTQFQKTMRITISDILGTEQKSLKEEIVDMKESMNFMNTKYESITKEQANEKIKRLETENALQSKAKKYGKSNYPCTMTDGIKKSSSPREICDLFAYYFGAVYNSQDNVNSDLNVS</sequence>
<evidence type="ECO:0000313" key="5">
    <source>
        <dbReference type="EMBL" id="CAG5018049.1"/>
    </source>
</evidence>
<keyword evidence="2" id="KW-0863">Zinc-finger</keyword>
<evidence type="ECO:0000259" key="4">
    <source>
        <dbReference type="Pfam" id="PF00628"/>
    </source>
</evidence>
<organism evidence="5 6">
    <name type="scientific">Parnassius apollo</name>
    <name type="common">Apollo butterfly</name>
    <name type="synonym">Papilio apollo</name>
    <dbReference type="NCBI Taxonomy" id="110799"/>
    <lineage>
        <taxon>Eukaryota</taxon>
        <taxon>Metazoa</taxon>
        <taxon>Ecdysozoa</taxon>
        <taxon>Arthropoda</taxon>
        <taxon>Hexapoda</taxon>
        <taxon>Insecta</taxon>
        <taxon>Pterygota</taxon>
        <taxon>Neoptera</taxon>
        <taxon>Endopterygota</taxon>
        <taxon>Lepidoptera</taxon>
        <taxon>Glossata</taxon>
        <taxon>Ditrysia</taxon>
        <taxon>Papilionoidea</taxon>
        <taxon>Papilionidae</taxon>
        <taxon>Parnassiinae</taxon>
        <taxon>Parnassini</taxon>
        <taxon>Parnassius</taxon>
        <taxon>Parnassius</taxon>
    </lineage>
</organism>
<protein>
    <submittedName>
        <fullName evidence="5">(apollo) hypothetical protein</fullName>
    </submittedName>
</protein>
<dbReference type="OrthoDB" id="5984028at2759"/>